<proteinExistence type="predicted"/>
<protein>
    <submittedName>
        <fullName evidence="1">Uncharacterized protein</fullName>
    </submittedName>
</protein>
<dbReference type="AlphaFoldDB" id="E2A166"/>
<evidence type="ECO:0000313" key="2">
    <source>
        <dbReference type="Proteomes" id="UP000000311"/>
    </source>
</evidence>
<sequence>MLTKKCDRSFNAELSYYGFKPNNHVDKNFVITNESGDCSDQILSLIALDLQFIPWERSGEYNFLIPFDQLIQLLR</sequence>
<dbReference type="Proteomes" id="UP000000311">
    <property type="component" value="Unassembled WGS sequence"/>
</dbReference>
<dbReference type="InParanoid" id="E2A166"/>
<reference evidence="1 2" key="1">
    <citation type="journal article" date="2010" name="Science">
        <title>Genomic comparison of the ants Camponotus floridanus and Harpegnathos saltator.</title>
        <authorList>
            <person name="Bonasio R."/>
            <person name="Zhang G."/>
            <person name="Ye C."/>
            <person name="Mutti N.S."/>
            <person name="Fang X."/>
            <person name="Qin N."/>
            <person name="Donahue G."/>
            <person name="Yang P."/>
            <person name="Li Q."/>
            <person name="Li C."/>
            <person name="Zhang P."/>
            <person name="Huang Z."/>
            <person name="Berger S.L."/>
            <person name="Reinberg D."/>
            <person name="Wang J."/>
            <person name="Liebig J."/>
        </authorList>
    </citation>
    <scope>NUCLEOTIDE SEQUENCE [LARGE SCALE GENOMIC DNA]</scope>
    <source>
        <strain evidence="2">C129</strain>
    </source>
</reference>
<organism evidence="2">
    <name type="scientific">Camponotus floridanus</name>
    <name type="common">Florida carpenter ant</name>
    <dbReference type="NCBI Taxonomy" id="104421"/>
    <lineage>
        <taxon>Eukaryota</taxon>
        <taxon>Metazoa</taxon>
        <taxon>Ecdysozoa</taxon>
        <taxon>Arthropoda</taxon>
        <taxon>Hexapoda</taxon>
        <taxon>Insecta</taxon>
        <taxon>Pterygota</taxon>
        <taxon>Neoptera</taxon>
        <taxon>Endopterygota</taxon>
        <taxon>Hymenoptera</taxon>
        <taxon>Apocrita</taxon>
        <taxon>Aculeata</taxon>
        <taxon>Formicoidea</taxon>
        <taxon>Formicidae</taxon>
        <taxon>Formicinae</taxon>
        <taxon>Camponotus</taxon>
    </lineage>
</organism>
<name>E2A166_CAMFO</name>
<accession>E2A166</accession>
<gene>
    <name evidence="1" type="ORF">EAG_00914</name>
</gene>
<evidence type="ECO:0000313" key="1">
    <source>
        <dbReference type="EMBL" id="EFN72833.1"/>
    </source>
</evidence>
<dbReference type="EMBL" id="GL435707">
    <property type="protein sequence ID" value="EFN72833.1"/>
    <property type="molecule type" value="Genomic_DNA"/>
</dbReference>
<keyword evidence="2" id="KW-1185">Reference proteome</keyword>